<dbReference type="GeneID" id="111021697"/>
<name>A0A6J1DNP5_MOMCH</name>
<evidence type="ECO:0000313" key="6">
    <source>
        <dbReference type="RefSeq" id="XP_022154426.1"/>
    </source>
</evidence>
<dbReference type="InterPro" id="IPR007247">
    <property type="entry name" value="Ureidogly_lyase"/>
</dbReference>
<dbReference type="GO" id="GO:0006144">
    <property type="term" value="P:purine nucleobase metabolic process"/>
    <property type="evidence" value="ECO:0007669"/>
    <property type="project" value="UniProtKB-KW"/>
</dbReference>
<dbReference type="PANTHER" id="PTHR35721:SF1">
    <property type="entry name" value="UREIDOGLYCOLATE HYDROLASE"/>
    <property type="match status" value="1"/>
</dbReference>
<evidence type="ECO:0000256" key="4">
    <source>
        <dbReference type="ARBA" id="ARBA00047684"/>
    </source>
</evidence>
<dbReference type="GO" id="GO:0050385">
    <property type="term" value="F:ureidoglycolate lyase activity"/>
    <property type="evidence" value="ECO:0007669"/>
    <property type="project" value="UniProtKB-EC"/>
</dbReference>
<proteinExistence type="predicted"/>
<keyword evidence="5" id="KW-1185">Reference proteome</keyword>
<evidence type="ECO:0000256" key="3">
    <source>
        <dbReference type="ARBA" id="ARBA00023239"/>
    </source>
</evidence>
<dbReference type="GO" id="GO:0000256">
    <property type="term" value="P:allantoin catabolic process"/>
    <property type="evidence" value="ECO:0007669"/>
    <property type="project" value="InterPro"/>
</dbReference>
<dbReference type="Proteomes" id="UP000504603">
    <property type="component" value="Unplaced"/>
</dbReference>
<reference evidence="6" key="1">
    <citation type="submission" date="2025-08" db="UniProtKB">
        <authorList>
            <consortium name="RefSeq"/>
        </authorList>
    </citation>
    <scope>IDENTIFICATION</scope>
    <source>
        <strain evidence="6">OHB3-1</strain>
    </source>
</reference>
<protein>
    <submittedName>
        <fullName evidence="6">Uncharacterized protein LOC111021697</fullName>
    </submittedName>
</protein>
<comment type="subunit">
    <text evidence="1">Homodimer.</text>
</comment>
<dbReference type="RefSeq" id="XP_022154426.1">
    <property type="nucleotide sequence ID" value="XM_022298734.1"/>
</dbReference>
<dbReference type="Gene3D" id="2.60.120.480">
    <property type="entry name" value="Ureidoglycolate hydrolase"/>
    <property type="match status" value="1"/>
</dbReference>
<keyword evidence="2" id="KW-0659">Purine metabolism</keyword>
<comment type="catalytic activity">
    <reaction evidence="4">
        <text>(S)-ureidoglycolate = urea + glyoxylate</text>
        <dbReference type="Rhea" id="RHEA:11304"/>
        <dbReference type="ChEBI" id="CHEBI:16199"/>
        <dbReference type="ChEBI" id="CHEBI:36655"/>
        <dbReference type="ChEBI" id="CHEBI:57296"/>
        <dbReference type="EC" id="4.3.2.3"/>
    </reaction>
</comment>
<keyword evidence="3" id="KW-0456">Lyase</keyword>
<evidence type="ECO:0000256" key="2">
    <source>
        <dbReference type="ARBA" id="ARBA00022631"/>
    </source>
</evidence>
<dbReference type="PANTHER" id="PTHR35721">
    <property type="entry name" value="UREIDOGLYCOLATE HYDROLASE"/>
    <property type="match status" value="1"/>
</dbReference>
<dbReference type="AlphaFoldDB" id="A0A6J1DNP5"/>
<dbReference type="SUPFAM" id="SSF51182">
    <property type="entry name" value="RmlC-like cupins"/>
    <property type="match status" value="1"/>
</dbReference>
<dbReference type="GO" id="GO:0004848">
    <property type="term" value="F:ureidoglycolate hydrolase activity"/>
    <property type="evidence" value="ECO:0007669"/>
    <property type="project" value="InterPro"/>
</dbReference>
<accession>A0A6J1DNP5</accession>
<sequence length="182" mass="20590">MEKVTLKLKAIEATPENFAEYGQVIEPVNFNQKFGPQDAKLDFDNEIPRFYLINVEDAPLKFGKLAHHAGTTQCLGSSDSKVWYLAVAKPSVVKSEIGVNHEKAVRSACGHYYVAPAVEEVRAFKITGPKFVMMHRGTWHVGPLTREDKRVFYNLERSHTNVVDHTGYNFGKELGTFFEIED</sequence>
<dbReference type="InterPro" id="IPR024060">
    <property type="entry name" value="Ureidoglycolate_lyase_dom_sf"/>
</dbReference>
<gene>
    <name evidence="6" type="primary">LOC111021697</name>
</gene>
<dbReference type="InterPro" id="IPR011051">
    <property type="entry name" value="RmlC_Cupin_sf"/>
</dbReference>
<organism evidence="5 6">
    <name type="scientific">Momordica charantia</name>
    <name type="common">Bitter gourd</name>
    <name type="synonym">Balsam pear</name>
    <dbReference type="NCBI Taxonomy" id="3673"/>
    <lineage>
        <taxon>Eukaryota</taxon>
        <taxon>Viridiplantae</taxon>
        <taxon>Streptophyta</taxon>
        <taxon>Embryophyta</taxon>
        <taxon>Tracheophyta</taxon>
        <taxon>Spermatophyta</taxon>
        <taxon>Magnoliopsida</taxon>
        <taxon>eudicotyledons</taxon>
        <taxon>Gunneridae</taxon>
        <taxon>Pentapetalae</taxon>
        <taxon>rosids</taxon>
        <taxon>fabids</taxon>
        <taxon>Cucurbitales</taxon>
        <taxon>Cucurbitaceae</taxon>
        <taxon>Momordiceae</taxon>
        <taxon>Momordica</taxon>
    </lineage>
</organism>
<evidence type="ECO:0000313" key="5">
    <source>
        <dbReference type="Proteomes" id="UP000504603"/>
    </source>
</evidence>
<dbReference type="KEGG" id="mcha:111021697"/>
<dbReference type="Pfam" id="PF04115">
    <property type="entry name" value="Ureidogly_lyase"/>
    <property type="match status" value="1"/>
</dbReference>
<evidence type="ECO:0000256" key="1">
    <source>
        <dbReference type="ARBA" id="ARBA00011738"/>
    </source>
</evidence>
<dbReference type="OrthoDB" id="2018886at2759"/>